<dbReference type="EMBL" id="UINC01135465">
    <property type="protein sequence ID" value="SVD19624.1"/>
    <property type="molecule type" value="Genomic_DNA"/>
</dbReference>
<feature type="non-terminal residue" evidence="1">
    <location>
        <position position="22"/>
    </location>
</feature>
<sequence length="22" mass="2519">MTNLDQMLQQIDDLEGDLIALE</sequence>
<reference evidence="1" key="1">
    <citation type="submission" date="2018-05" db="EMBL/GenBank/DDBJ databases">
        <authorList>
            <person name="Lanie J.A."/>
            <person name="Ng W.-L."/>
            <person name="Kazmierczak K.M."/>
            <person name="Andrzejewski T.M."/>
            <person name="Davidsen T.M."/>
            <person name="Wayne K.J."/>
            <person name="Tettelin H."/>
            <person name="Glass J.I."/>
            <person name="Rusch D."/>
            <person name="Podicherti R."/>
            <person name="Tsui H.-C.T."/>
            <person name="Winkler M.E."/>
        </authorList>
    </citation>
    <scope>NUCLEOTIDE SEQUENCE</scope>
</reference>
<evidence type="ECO:0000313" key="1">
    <source>
        <dbReference type="EMBL" id="SVD19624.1"/>
    </source>
</evidence>
<organism evidence="1">
    <name type="scientific">marine metagenome</name>
    <dbReference type="NCBI Taxonomy" id="408172"/>
    <lineage>
        <taxon>unclassified sequences</taxon>
        <taxon>metagenomes</taxon>
        <taxon>ecological metagenomes</taxon>
    </lineage>
</organism>
<proteinExistence type="predicted"/>
<gene>
    <name evidence="1" type="ORF">METZ01_LOCUS372478</name>
</gene>
<protein>
    <submittedName>
        <fullName evidence="1">Uncharacterized protein</fullName>
    </submittedName>
</protein>
<dbReference type="AlphaFoldDB" id="A0A382TBV5"/>
<name>A0A382TBV5_9ZZZZ</name>
<accession>A0A382TBV5</accession>